<dbReference type="PANTHER" id="PTHR34535:SF3">
    <property type="entry name" value="HYDROGENASE MATURATION FACTOR HYPA"/>
    <property type="match status" value="1"/>
</dbReference>
<comment type="similarity">
    <text evidence="4">Belongs to the HypA/HybF family.</text>
</comment>
<dbReference type="HAMAP" id="MF_00213">
    <property type="entry name" value="HypA_HybF"/>
    <property type="match status" value="1"/>
</dbReference>
<dbReference type="Proteomes" id="UP001300672">
    <property type="component" value="Chromosome"/>
</dbReference>
<proteinExistence type="inferred from homology"/>
<dbReference type="GO" id="GO:0008270">
    <property type="term" value="F:zinc ion binding"/>
    <property type="evidence" value="ECO:0007669"/>
    <property type="project" value="UniProtKB-UniRule"/>
</dbReference>
<dbReference type="FunFam" id="3.30.2320.80:FF:000001">
    <property type="entry name" value="Hydrogenase maturation factor HypA"/>
    <property type="match status" value="1"/>
</dbReference>
<feature type="binding site" evidence="4">
    <location>
        <position position="2"/>
    </location>
    <ligand>
        <name>Ni(2+)</name>
        <dbReference type="ChEBI" id="CHEBI:49786"/>
    </ligand>
</feature>
<dbReference type="EMBL" id="CP124755">
    <property type="protein sequence ID" value="WGZ89404.1"/>
    <property type="molecule type" value="Genomic_DNA"/>
</dbReference>
<protein>
    <recommendedName>
        <fullName evidence="4">Hydrogenase maturation factor HypA</fullName>
    </recommendedName>
</protein>
<dbReference type="PIRSF" id="PIRSF004761">
    <property type="entry name" value="Hydrgn_mat_HypA"/>
    <property type="match status" value="1"/>
</dbReference>
<gene>
    <name evidence="4 5" type="primary">hypA</name>
    <name evidence="5" type="ORF">QJT80_07750</name>
</gene>
<feature type="binding site" evidence="4">
    <location>
        <position position="76"/>
    </location>
    <ligand>
        <name>Zn(2+)</name>
        <dbReference type="ChEBI" id="CHEBI:29105"/>
    </ligand>
</feature>
<dbReference type="GO" id="GO:0016151">
    <property type="term" value="F:nickel cation binding"/>
    <property type="evidence" value="ECO:0007669"/>
    <property type="project" value="UniProtKB-UniRule"/>
</dbReference>
<dbReference type="GO" id="GO:0051604">
    <property type="term" value="P:protein maturation"/>
    <property type="evidence" value="ECO:0007669"/>
    <property type="project" value="InterPro"/>
</dbReference>
<name>A0AA95H704_9GAMM</name>
<keyword evidence="2 4" id="KW-0479">Metal-binding</keyword>
<evidence type="ECO:0000256" key="4">
    <source>
        <dbReference type="HAMAP-Rule" id="MF_00213"/>
    </source>
</evidence>
<organism evidence="5">
    <name type="scientific">Candidatus Thiocaldithrix dubininis</name>
    <dbReference type="NCBI Taxonomy" id="3080823"/>
    <lineage>
        <taxon>Bacteria</taxon>
        <taxon>Pseudomonadati</taxon>
        <taxon>Pseudomonadota</taxon>
        <taxon>Gammaproteobacteria</taxon>
        <taxon>Thiotrichales</taxon>
        <taxon>Thiotrichaceae</taxon>
        <taxon>Candidatus Thiocaldithrix</taxon>
    </lineage>
</organism>
<evidence type="ECO:0000256" key="3">
    <source>
        <dbReference type="ARBA" id="ARBA00022833"/>
    </source>
</evidence>
<keyword evidence="1 4" id="KW-0533">Nickel</keyword>
<dbReference type="NCBIfam" id="NF009046">
    <property type="entry name" value="PRK12380.1"/>
    <property type="match status" value="1"/>
</dbReference>
<evidence type="ECO:0000313" key="5">
    <source>
        <dbReference type="EMBL" id="WGZ89404.1"/>
    </source>
</evidence>
<sequence>MHEMSLCEGIIQVLETEAKRQNFQKVKQVWLEIGALAGVEVEAMRFGFEVVCRHTLAEQARLTIIQLPAQAWCLNCAQTVEIQQRYDACPCCGTYQLQVTQGDEMRIKELEVE</sequence>
<comment type="function">
    <text evidence="4">Involved in the maturation of [NiFe] hydrogenases. Required for nickel insertion into the metal center of the hydrogenase.</text>
</comment>
<accession>A0AA95H704</accession>
<dbReference type="AlphaFoldDB" id="A0AA95H704"/>
<feature type="binding site" evidence="4">
    <location>
        <position position="92"/>
    </location>
    <ligand>
        <name>Zn(2+)</name>
        <dbReference type="ChEBI" id="CHEBI:29105"/>
    </ligand>
</feature>
<reference evidence="5" key="2">
    <citation type="submission" date="2023-04" db="EMBL/GenBank/DDBJ databases">
        <authorList>
            <person name="Beletskiy A.V."/>
            <person name="Mardanov A.V."/>
            <person name="Ravin N.V."/>
        </authorList>
    </citation>
    <scope>NUCLEOTIDE SEQUENCE</scope>
    <source>
        <strain evidence="5">GKL-01</strain>
    </source>
</reference>
<dbReference type="InterPro" id="IPR000688">
    <property type="entry name" value="HypA/HybF"/>
</dbReference>
<evidence type="ECO:0000256" key="1">
    <source>
        <dbReference type="ARBA" id="ARBA00022596"/>
    </source>
</evidence>
<evidence type="ECO:0000256" key="2">
    <source>
        <dbReference type="ARBA" id="ARBA00022723"/>
    </source>
</evidence>
<dbReference type="KEGG" id="tdu:QJT80_07750"/>
<feature type="binding site" evidence="4">
    <location>
        <position position="73"/>
    </location>
    <ligand>
        <name>Zn(2+)</name>
        <dbReference type="ChEBI" id="CHEBI:29105"/>
    </ligand>
</feature>
<dbReference type="Gene3D" id="3.30.2320.80">
    <property type="match status" value="1"/>
</dbReference>
<feature type="binding site" evidence="4">
    <location>
        <position position="89"/>
    </location>
    <ligand>
        <name>Zn(2+)</name>
        <dbReference type="ChEBI" id="CHEBI:29105"/>
    </ligand>
</feature>
<reference evidence="5" key="1">
    <citation type="journal article" date="2023" name="Int. J. Mol. Sci.">
        <title>Metagenomics Revealed a New Genus 'Candidatus Thiocaldithrix dubininis' gen. nov., sp. nov. and a New Species 'Candidatus Thiothrix putei' sp. nov. in the Family Thiotrichaceae, Some Members of Which Have Traits of Both Na+- and H+-Motive Energetics.</title>
        <authorList>
            <person name="Ravin N.V."/>
            <person name="Muntyan M.S."/>
            <person name="Smolyakov D.D."/>
            <person name="Rudenko T.S."/>
            <person name="Beletsky A.V."/>
            <person name="Mardanov A.V."/>
            <person name="Grabovich M.Y."/>
        </authorList>
    </citation>
    <scope>NUCLEOTIDE SEQUENCE</scope>
    <source>
        <strain evidence="5">GKL-01</strain>
    </source>
</reference>
<dbReference type="NCBIfam" id="TIGR00100">
    <property type="entry name" value="hypA"/>
    <property type="match status" value="1"/>
</dbReference>
<dbReference type="PANTHER" id="PTHR34535">
    <property type="entry name" value="HYDROGENASE MATURATION FACTOR HYPA"/>
    <property type="match status" value="1"/>
</dbReference>
<keyword evidence="3 4" id="KW-0862">Zinc</keyword>
<dbReference type="GO" id="GO:0016530">
    <property type="term" value="F:metallochaperone activity"/>
    <property type="evidence" value="ECO:0007669"/>
    <property type="project" value="UniProtKB-ARBA"/>
</dbReference>
<dbReference type="Pfam" id="PF01155">
    <property type="entry name" value="HypA"/>
    <property type="match status" value="1"/>
</dbReference>